<evidence type="ECO:0000256" key="6">
    <source>
        <dbReference type="ARBA" id="ARBA00023204"/>
    </source>
</evidence>
<accession>A0A4V4HC98</accession>
<keyword evidence="13" id="KW-1185">Reference proteome</keyword>
<gene>
    <name evidence="12" type="ORF">K435DRAFT_872258</name>
</gene>
<dbReference type="Gene3D" id="3.20.190.10">
    <property type="entry name" value="MutM-like, N-terminal"/>
    <property type="match status" value="1"/>
</dbReference>
<name>A0A4V4HC98_DENBC</name>
<keyword evidence="9" id="KW-0326">Glycosidase</keyword>
<dbReference type="GO" id="GO:0003684">
    <property type="term" value="F:damaged DNA binding"/>
    <property type="evidence" value="ECO:0007669"/>
    <property type="project" value="InterPro"/>
</dbReference>
<dbReference type="PANTHER" id="PTHR22993">
    <property type="entry name" value="FORMAMIDOPYRIMIDINE-DNA GLYCOSYLASE"/>
    <property type="match status" value="1"/>
</dbReference>
<evidence type="ECO:0000256" key="9">
    <source>
        <dbReference type="ARBA" id="ARBA00023295"/>
    </source>
</evidence>
<dbReference type="SUPFAM" id="SSF46946">
    <property type="entry name" value="S13-like H2TH domain"/>
    <property type="match status" value="1"/>
</dbReference>
<dbReference type="InterPro" id="IPR035937">
    <property type="entry name" value="FPG_N"/>
</dbReference>
<dbReference type="EMBL" id="ML179728">
    <property type="protein sequence ID" value="THU82495.1"/>
    <property type="molecule type" value="Genomic_DNA"/>
</dbReference>
<dbReference type="InterPro" id="IPR012319">
    <property type="entry name" value="FPG_cat"/>
</dbReference>
<evidence type="ECO:0000256" key="4">
    <source>
        <dbReference type="ARBA" id="ARBA00022801"/>
    </source>
</evidence>
<evidence type="ECO:0000256" key="2">
    <source>
        <dbReference type="ARBA" id="ARBA00009409"/>
    </source>
</evidence>
<proteinExistence type="inferred from homology"/>
<dbReference type="SMART" id="SM01232">
    <property type="entry name" value="H2TH"/>
    <property type="match status" value="1"/>
</dbReference>
<keyword evidence="6" id="KW-0234">DNA repair</keyword>
<dbReference type="GO" id="GO:0008534">
    <property type="term" value="F:oxidized purine nucleobase lesion DNA N-glycosylase activity"/>
    <property type="evidence" value="ECO:0007669"/>
    <property type="project" value="UniProtKB-EC"/>
</dbReference>
<evidence type="ECO:0000256" key="8">
    <source>
        <dbReference type="ARBA" id="ARBA00023268"/>
    </source>
</evidence>
<feature type="compositionally biased region" description="Basic residues" evidence="10">
    <location>
        <begin position="352"/>
        <end position="366"/>
    </location>
</feature>
<dbReference type="Pfam" id="PF01149">
    <property type="entry name" value="Fapy_DNA_glyco"/>
    <property type="match status" value="1"/>
</dbReference>
<dbReference type="InterPro" id="IPR010979">
    <property type="entry name" value="Ribosomal_uS13-like_H2TH"/>
</dbReference>
<evidence type="ECO:0000313" key="13">
    <source>
        <dbReference type="Proteomes" id="UP000297245"/>
    </source>
</evidence>
<dbReference type="InterPro" id="IPR015886">
    <property type="entry name" value="H2TH_FPG"/>
</dbReference>
<evidence type="ECO:0000313" key="12">
    <source>
        <dbReference type="EMBL" id="THU82495.1"/>
    </source>
</evidence>
<dbReference type="GO" id="GO:0008270">
    <property type="term" value="F:zinc ion binding"/>
    <property type="evidence" value="ECO:0007669"/>
    <property type="project" value="InterPro"/>
</dbReference>
<dbReference type="GO" id="GO:0003906">
    <property type="term" value="F:DNA-(apurinic or apyrimidinic site) endonuclease activity"/>
    <property type="evidence" value="ECO:0007669"/>
    <property type="project" value="InterPro"/>
</dbReference>
<dbReference type="AlphaFoldDB" id="A0A4V4HC98"/>
<dbReference type="FunFam" id="1.10.8.50:FF:000009">
    <property type="entry name" value="Formamidopyrimidine-DNA glycosylase"/>
    <property type="match status" value="1"/>
</dbReference>
<organism evidence="12 13">
    <name type="scientific">Dendrothele bispora (strain CBS 962.96)</name>
    <dbReference type="NCBI Taxonomy" id="1314807"/>
    <lineage>
        <taxon>Eukaryota</taxon>
        <taxon>Fungi</taxon>
        <taxon>Dikarya</taxon>
        <taxon>Basidiomycota</taxon>
        <taxon>Agaricomycotina</taxon>
        <taxon>Agaricomycetes</taxon>
        <taxon>Agaricomycetidae</taxon>
        <taxon>Agaricales</taxon>
        <taxon>Agaricales incertae sedis</taxon>
        <taxon>Dendrothele</taxon>
    </lineage>
</organism>
<dbReference type="PROSITE" id="PS51068">
    <property type="entry name" value="FPG_CAT"/>
    <property type="match status" value="1"/>
</dbReference>
<keyword evidence="7" id="KW-0456">Lyase</keyword>
<dbReference type="GO" id="GO:0016829">
    <property type="term" value="F:lyase activity"/>
    <property type="evidence" value="ECO:0007669"/>
    <property type="project" value="UniProtKB-KW"/>
</dbReference>
<dbReference type="Gene3D" id="1.10.8.50">
    <property type="match status" value="1"/>
</dbReference>
<reference evidence="12 13" key="1">
    <citation type="journal article" date="2019" name="Nat. Ecol. Evol.">
        <title>Megaphylogeny resolves global patterns of mushroom evolution.</title>
        <authorList>
            <person name="Varga T."/>
            <person name="Krizsan K."/>
            <person name="Foldi C."/>
            <person name="Dima B."/>
            <person name="Sanchez-Garcia M."/>
            <person name="Sanchez-Ramirez S."/>
            <person name="Szollosi G.J."/>
            <person name="Szarkandi J.G."/>
            <person name="Papp V."/>
            <person name="Albert L."/>
            <person name="Andreopoulos W."/>
            <person name="Angelini C."/>
            <person name="Antonin V."/>
            <person name="Barry K.W."/>
            <person name="Bougher N.L."/>
            <person name="Buchanan P."/>
            <person name="Buyck B."/>
            <person name="Bense V."/>
            <person name="Catcheside P."/>
            <person name="Chovatia M."/>
            <person name="Cooper J."/>
            <person name="Damon W."/>
            <person name="Desjardin D."/>
            <person name="Finy P."/>
            <person name="Geml J."/>
            <person name="Haridas S."/>
            <person name="Hughes K."/>
            <person name="Justo A."/>
            <person name="Karasinski D."/>
            <person name="Kautmanova I."/>
            <person name="Kiss B."/>
            <person name="Kocsube S."/>
            <person name="Kotiranta H."/>
            <person name="LaButti K.M."/>
            <person name="Lechner B.E."/>
            <person name="Liimatainen K."/>
            <person name="Lipzen A."/>
            <person name="Lukacs Z."/>
            <person name="Mihaltcheva S."/>
            <person name="Morgado L.N."/>
            <person name="Niskanen T."/>
            <person name="Noordeloos M.E."/>
            <person name="Ohm R.A."/>
            <person name="Ortiz-Santana B."/>
            <person name="Ovrebo C."/>
            <person name="Racz N."/>
            <person name="Riley R."/>
            <person name="Savchenko A."/>
            <person name="Shiryaev A."/>
            <person name="Soop K."/>
            <person name="Spirin V."/>
            <person name="Szebenyi C."/>
            <person name="Tomsovsky M."/>
            <person name="Tulloss R.E."/>
            <person name="Uehling J."/>
            <person name="Grigoriev I.V."/>
            <person name="Vagvolgyi C."/>
            <person name="Papp T."/>
            <person name="Martin F.M."/>
            <person name="Miettinen O."/>
            <person name="Hibbett D.S."/>
            <person name="Nagy L.G."/>
        </authorList>
    </citation>
    <scope>NUCLEOTIDE SEQUENCE [LARGE SCALE GENOMIC DNA]</scope>
    <source>
        <strain evidence="12 13">CBS 962.96</strain>
    </source>
</reference>
<evidence type="ECO:0000256" key="7">
    <source>
        <dbReference type="ARBA" id="ARBA00023239"/>
    </source>
</evidence>
<evidence type="ECO:0000256" key="1">
    <source>
        <dbReference type="ARBA" id="ARBA00001668"/>
    </source>
</evidence>
<evidence type="ECO:0000256" key="10">
    <source>
        <dbReference type="SAM" id="MobiDB-lite"/>
    </source>
</evidence>
<keyword evidence="3" id="KW-0227">DNA damage</keyword>
<dbReference type="Proteomes" id="UP000297245">
    <property type="component" value="Unassembled WGS sequence"/>
</dbReference>
<evidence type="ECO:0000256" key="5">
    <source>
        <dbReference type="ARBA" id="ARBA00023125"/>
    </source>
</evidence>
<dbReference type="GO" id="GO:0006284">
    <property type="term" value="P:base-excision repair"/>
    <property type="evidence" value="ECO:0007669"/>
    <property type="project" value="InterPro"/>
</dbReference>
<dbReference type="OrthoDB" id="444592at2759"/>
<dbReference type="PANTHER" id="PTHR22993:SF9">
    <property type="entry name" value="FORMAMIDOPYRIMIDINE-DNA GLYCOSYLASE"/>
    <property type="match status" value="1"/>
</dbReference>
<dbReference type="Pfam" id="PF06831">
    <property type="entry name" value="H2TH"/>
    <property type="match status" value="1"/>
</dbReference>
<sequence>MPELPEVQRAVNLIKRVGLGKRITHVDTAEDSIVFADTTHSEFAQELNNRKITNVQRYGKQFYIELDGKGRLPLLHFGMTGMLHVRGEIPLFYKEGPKKIDTNWPPRFMKFVLHLESDEPKDASTSNAITELAFTDPRRLGRIRLRNSPRTEPPISDLGFDPILSMPSLEDFSAMVLKRSCPIKALLLDQSFNAGVGNWVADEILYHSRVHPEQRCNTLTSEQISNLHHQTKHVCETAVSVDADDSKFPEDWLFKHRWGKGKREKPSLKLPTGGLATIKWITVGGRTSAFVTELQKYTGNPDLPSPKTPSSKKRSRGSKRTKKVRAKEEEEDEGESDLTSLSDEEFSSPKTPSKKRPRGGKSSKTRARVEQEDEEESDLTALSDEEEPLKSSPAPKRKVRMIFETE</sequence>
<feature type="compositionally biased region" description="Basic residues" evidence="10">
    <location>
        <begin position="310"/>
        <end position="325"/>
    </location>
</feature>
<dbReference type="GO" id="GO:0005634">
    <property type="term" value="C:nucleus"/>
    <property type="evidence" value="ECO:0007669"/>
    <property type="project" value="TreeGrafter"/>
</dbReference>
<keyword evidence="5" id="KW-0238">DNA-binding</keyword>
<feature type="domain" description="Formamidopyrimidine-DNA glycosylase catalytic" evidence="11">
    <location>
        <begin position="2"/>
        <end position="141"/>
    </location>
</feature>
<dbReference type="SMART" id="SM00898">
    <property type="entry name" value="Fapy_DNA_glyco"/>
    <property type="match status" value="1"/>
</dbReference>
<comment type="similarity">
    <text evidence="2">Belongs to the FPG family.</text>
</comment>
<keyword evidence="8" id="KW-0511">Multifunctional enzyme</keyword>
<evidence type="ECO:0000259" key="11">
    <source>
        <dbReference type="PROSITE" id="PS51068"/>
    </source>
</evidence>
<dbReference type="SUPFAM" id="SSF81624">
    <property type="entry name" value="N-terminal domain of MutM-like DNA repair proteins"/>
    <property type="match status" value="1"/>
</dbReference>
<feature type="compositionally biased region" description="Acidic residues" evidence="10">
    <location>
        <begin position="371"/>
        <end position="387"/>
    </location>
</feature>
<feature type="compositionally biased region" description="Acidic residues" evidence="10">
    <location>
        <begin position="329"/>
        <end position="346"/>
    </location>
</feature>
<protein>
    <submittedName>
        <fullName evidence="12">AtMMH-1</fullName>
    </submittedName>
</protein>
<comment type="catalytic activity">
    <reaction evidence="1">
        <text>Hydrolysis of DNA containing ring-opened 7-methylguanine residues, releasing 2,6-diamino-4-hydroxy-5-(N-methyl)formamidopyrimidine.</text>
        <dbReference type="EC" id="3.2.2.23"/>
    </reaction>
</comment>
<keyword evidence="4" id="KW-0378">Hydrolase</keyword>
<dbReference type="CDD" id="cd08972">
    <property type="entry name" value="PF_Nei_N"/>
    <property type="match status" value="1"/>
</dbReference>
<feature type="region of interest" description="Disordered" evidence="10">
    <location>
        <begin position="297"/>
        <end position="406"/>
    </location>
</feature>
<evidence type="ECO:0000256" key="3">
    <source>
        <dbReference type="ARBA" id="ARBA00022763"/>
    </source>
</evidence>